<reference evidence="1" key="1">
    <citation type="submission" date="2014-11" db="EMBL/GenBank/DDBJ databases">
        <authorList>
            <person name="Amaro Gonzalez C."/>
        </authorList>
    </citation>
    <scope>NUCLEOTIDE SEQUENCE</scope>
</reference>
<protein>
    <submittedName>
        <fullName evidence="1">Uncharacterized protein</fullName>
    </submittedName>
</protein>
<accession>A0A0E9W5Q0</accession>
<evidence type="ECO:0000313" key="1">
    <source>
        <dbReference type="EMBL" id="JAH84773.1"/>
    </source>
</evidence>
<sequence>MKYGDSVLLNYTSLFGAHNLNRDSPVFRFLPTHYESCTADASHFHLIDLHFAVLQEIA</sequence>
<name>A0A0E9W5Q0_ANGAN</name>
<dbReference type="AlphaFoldDB" id="A0A0E9W5Q0"/>
<proteinExistence type="predicted"/>
<reference evidence="1" key="2">
    <citation type="journal article" date="2015" name="Fish Shellfish Immunol.">
        <title>Early steps in the European eel (Anguilla anguilla)-Vibrio vulnificus interaction in the gills: Role of the RtxA13 toxin.</title>
        <authorList>
            <person name="Callol A."/>
            <person name="Pajuelo D."/>
            <person name="Ebbesson L."/>
            <person name="Teles M."/>
            <person name="MacKenzie S."/>
            <person name="Amaro C."/>
        </authorList>
    </citation>
    <scope>NUCLEOTIDE SEQUENCE</scope>
</reference>
<organism evidence="1">
    <name type="scientific">Anguilla anguilla</name>
    <name type="common">European freshwater eel</name>
    <name type="synonym">Muraena anguilla</name>
    <dbReference type="NCBI Taxonomy" id="7936"/>
    <lineage>
        <taxon>Eukaryota</taxon>
        <taxon>Metazoa</taxon>
        <taxon>Chordata</taxon>
        <taxon>Craniata</taxon>
        <taxon>Vertebrata</taxon>
        <taxon>Euteleostomi</taxon>
        <taxon>Actinopterygii</taxon>
        <taxon>Neopterygii</taxon>
        <taxon>Teleostei</taxon>
        <taxon>Anguilliformes</taxon>
        <taxon>Anguillidae</taxon>
        <taxon>Anguilla</taxon>
    </lineage>
</organism>
<dbReference type="EMBL" id="GBXM01023804">
    <property type="protein sequence ID" value="JAH84773.1"/>
    <property type="molecule type" value="Transcribed_RNA"/>
</dbReference>